<evidence type="ECO:0008006" key="4">
    <source>
        <dbReference type="Google" id="ProtNLM"/>
    </source>
</evidence>
<keyword evidence="3" id="KW-1185">Reference proteome</keyword>
<sequence length="168" mass="18245">MSMTRIRRLLATALLTSLMWPLAACGDEAPAPGEDVTLEDIAEAEIPEGDEGEESESGLAERVVTVQGEVRQVLDPGAFLIGDPGVLEPQVLVLSPSTDFVDLGLDVTDALVEEETVVEVTGAVRRLSLGEFQEDYDIPYDPNIFEEYAGESIIVAERVEIIENEIIE</sequence>
<proteinExistence type="predicted"/>
<organism evidence="2 3">
    <name type="scientific">Promicromonospora aerolata</name>
    <dbReference type="NCBI Taxonomy" id="195749"/>
    <lineage>
        <taxon>Bacteria</taxon>
        <taxon>Bacillati</taxon>
        <taxon>Actinomycetota</taxon>
        <taxon>Actinomycetes</taxon>
        <taxon>Micrococcales</taxon>
        <taxon>Promicromonosporaceae</taxon>
        <taxon>Promicromonospora</taxon>
    </lineage>
</organism>
<protein>
    <recommendedName>
        <fullName evidence="4">DUF5666 domain-containing protein</fullName>
    </recommendedName>
</protein>
<feature type="signal peptide" evidence="1">
    <location>
        <begin position="1"/>
        <end position="26"/>
    </location>
</feature>
<feature type="chain" id="PRO_5045772670" description="DUF5666 domain-containing protein" evidence="1">
    <location>
        <begin position="27"/>
        <end position="168"/>
    </location>
</feature>
<accession>A0ABW4V4X7</accession>
<name>A0ABW4V4X7_9MICO</name>
<reference evidence="3" key="1">
    <citation type="journal article" date="2019" name="Int. J. Syst. Evol. Microbiol.">
        <title>The Global Catalogue of Microorganisms (GCM) 10K type strain sequencing project: providing services to taxonomists for standard genome sequencing and annotation.</title>
        <authorList>
            <consortium name="The Broad Institute Genomics Platform"/>
            <consortium name="The Broad Institute Genome Sequencing Center for Infectious Disease"/>
            <person name="Wu L."/>
            <person name="Ma J."/>
        </authorList>
    </citation>
    <scope>NUCLEOTIDE SEQUENCE [LARGE SCALE GENOMIC DNA]</scope>
    <source>
        <strain evidence="3">CCM 7043</strain>
    </source>
</reference>
<keyword evidence="1" id="KW-0732">Signal</keyword>
<dbReference type="Proteomes" id="UP001597338">
    <property type="component" value="Unassembled WGS sequence"/>
</dbReference>
<evidence type="ECO:0000313" key="2">
    <source>
        <dbReference type="EMBL" id="MFD2024482.1"/>
    </source>
</evidence>
<evidence type="ECO:0000256" key="1">
    <source>
        <dbReference type="SAM" id="SignalP"/>
    </source>
</evidence>
<dbReference type="RefSeq" id="WP_377196423.1">
    <property type="nucleotide sequence ID" value="NZ_JBHUHF010000001.1"/>
</dbReference>
<gene>
    <name evidence="2" type="ORF">ACFSL2_03065</name>
</gene>
<dbReference type="EMBL" id="JBHUHF010000001">
    <property type="protein sequence ID" value="MFD2024482.1"/>
    <property type="molecule type" value="Genomic_DNA"/>
</dbReference>
<evidence type="ECO:0000313" key="3">
    <source>
        <dbReference type="Proteomes" id="UP001597338"/>
    </source>
</evidence>
<comment type="caution">
    <text evidence="2">The sequence shown here is derived from an EMBL/GenBank/DDBJ whole genome shotgun (WGS) entry which is preliminary data.</text>
</comment>